<dbReference type="InterPro" id="IPR038408">
    <property type="entry name" value="GNK2_sf"/>
</dbReference>
<feature type="domain" description="Gnk2-homologous" evidence="5">
    <location>
        <begin position="175"/>
        <end position="280"/>
    </location>
</feature>
<dbReference type="PANTHER" id="PTHR32099">
    <property type="entry name" value="CYSTEINE-RICH REPEAT SECRETORY PROTEIN"/>
    <property type="match status" value="1"/>
</dbReference>
<dbReference type="GO" id="GO:0051028">
    <property type="term" value="P:mRNA transport"/>
    <property type="evidence" value="ECO:0007669"/>
    <property type="project" value="UniProtKB-KW"/>
</dbReference>
<feature type="domain" description="Gnk2-homologous" evidence="5">
    <location>
        <begin position="73"/>
        <end position="174"/>
    </location>
</feature>
<evidence type="ECO:0000256" key="2">
    <source>
        <dbReference type="ARBA" id="ARBA00022737"/>
    </source>
</evidence>
<keyword evidence="3" id="KW-0509">mRNA transport</keyword>
<dbReference type="InterPro" id="IPR011009">
    <property type="entry name" value="Kinase-like_dom_sf"/>
</dbReference>
<dbReference type="InterPro" id="IPR002902">
    <property type="entry name" value="GNK2"/>
</dbReference>
<dbReference type="GO" id="GO:0031965">
    <property type="term" value="C:nuclear membrane"/>
    <property type="evidence" value="ECO:0007669"/>
    <property type="project" value="UniProtKB-UniRule"/>
</dbReference>
<evidence type="ECO:0000256" key="4">
    <source>
        <dbReference type="SAM" id="Phobius"/>
    </source>
</evidence>
<protein>
    <recommendedName>
        <fullName evidence="3">Nuclear pore complex protein Nup85</fullName>
    </recommendedName>
</protein>
<comment type="subcellular location">
    <subcellularLocation>
        <location evidence="3">Nucleus</location>
        <location evidence="3">Nuclear pore complex</location>
    </subcellularLocation>
</comment>
<evidence type="ECO:0000259" key="5">
    <source>
        <dbReference type="PROSITE" id="PS51473"/>
    </source>
</evidence>
<keyword evidence="1" id="KW-0732">Signal</keyword>
<dbReference type="GO" id="GO:0016301">
    <property type="term" value="F:kinase activity"/>
    <property type="evidence" value="ECO:0007669"/>
    <property type="project" value="UniProtKB-KW"/>
</dbReference>
<feature type="transmembrane region" description="Helical" evidence="4">
    <location>
        <begin position="313"/>
        <end position="333"/>
    </location>
</feature>
<dbReference type="PROSITE" id="PS51473">
    <property type="entry name" value="GNK2"/>
    <property type="match status" value="2"/>
</dbReference>
<keyword evidence="7" id="KW-1185">Reference proteome</keyword>
<keyword evidence="2" id="KW-0677">Repeat</keyword>
<evidence type="ECO:0000313" key="6">
    <source>
        <dbReference type="EMBL" id="KAK7831653.1"/>
    </source>
</evidence>
<reference evidence="6 7" key="1">
    <citation type="journal article" date="2018" name="Sci. Data">
        <title>The draft genome sequence of cork oak.</title>
        <authorList>
            <person name="Ramos A.M."/>
            <person name="Usie A."/>
            <person name="Barbosa P."/>
            <person name="Barros P.M."/>
            <person name="Capote T."/>
            <person name="Chaves I."/>
            <person name="Simoes F."/>
            <person name="Abreu I."/>
            <person name="Carrasquinho I."/>
            <person name="Faro C."/>
            <person name="Guimaraes J.B."/>
            <person name="Mendonca D."/>
            <person name="Nobrega F."/>
            <person name="Rodrigues L."/>
            <person name="Saibo N.J.M."/>
            <person name="Varela M.C."/>
            <person name="Egas C."/>
            <person name="Matos J."/>
            <person name="Miguel C.M."/>
            <person name="Oliveira M.M."/>
            <person name="Ricardo C.P."/>
            <person name="Goncalves S."/>
        </authorList>
    </citation>
    <scope>NUCLEOTIDE SEQUENCE [LARGE SCALE GENOMIC DNA]</scope>
    <source>
        <strain evidence="7">cv. HL8</strain>
    </source>
</reference>
<keyword evidence="3" id="KW-0539">Nucleus</keyword>
<keyword evidence="4" id="KW-1133">Transmembrane helix</keyword>
<comment type="similarity">
    <text evidence="3">Belongs to the nucleoporin Nup85 family.</text>
</comment>
<dbReference type="Proteomes" id="UP000237347">
    <property type="component" value="Unassembled WGS sequence"/>
</dbReference>
<sequence>MSLLEILLSKQPIQNNQVLLKIIEICHLYELDSVSSDIMKVSITMNSASKEKTQLSLLLLATLIPISQPEPIYNYHYCSVGLGSLEQANDDYLSNLTVLLDSLSSKASQNYSFYKAISNNTGIYGLFLCQGDFSQYTCQPYVSYVSNYIKTRCPGKSAIAWYNECMLSFFGVPQTEPHVFMWNAQNNITAPEEPNFGALGLMNNLRDKVFGTEMLFKAGNMSVGNGNGFRYAWCTRDINSTQCGNCLQILIEKVQDCCQARTEFRIISPSCFLRYGNYSLFLEASAPVLPPLPSPLLPSPLPGNGNERNITQIAIIVTTVIILNLVISLCIFLKLLPITHRLHLCHHHHPLLLLPSLSFVRNFRCNQKLEDYFFRLQPNYENKSFPSMNIFVEKVLDVKSLQFDFGTIIIATNNFAEANKLGKGGFGAVYKSHFHYFEKINDKLGCRKISSLTWYMRIGMEKLDGGTATNLIDPTLKDSQITEIMRCIHTGLLCVQKQPVARPNMTSVVAMINSDSITLPVPTQPADFTQSNVVLDTPLQQDFGYHVTKYELSITELYPR</sequence>
<keyword evidence="3" id="KW-0653">Protein transport</keyword>
<dbReference type="Gene3D" id="3.30.430.20">
    <property type="entry name" value="Gnk2 domain, C-X8-C-X2-C motif"/>
    <property type="match status" value="2"/>
</dbReference>
<dbReference type="CDD" id="cd23509">
    <property type="entry name" value="Gnk2-like"/>
    <property type="match status" value="2"/>
</dbReference>
<keyword evidence="4" id="KW-0812">Transmembrane</keyword>
<dbReference type="AlphaFoldDB" id="A0AAW0JYV1"/>
<dbReference type="EMBL" id="PKMF04000440">
    <property type="protein sequence ID" value="KAK7831653.1"/>
    <property type="molecule type" value="Genomic_DNA"/>
</dbReference>
<dbReference type="GO" id="GO:0005643">
    <property type="term" value="C:nuclear pore"/>
    <property type="evidence" value="ECO:0007669"/>
    <property type="project" value="UniProtKB-SubCell"/>
</dbReference>
<keyword evidence="3 4" id="KW-0472">Membrane</keyword>
<dbReference type="Gene3D" id="3.30.200.20">
    <property type="entry name" value="Phosphorylase Kinase, domain 1"/>
    <property type="match status" value="1"/>
</dbReference>
<evidence type="ECO:0000256" key="1">
    <source>
        <dbReference type="ARBA" id="ARBA00022729"/>
    </source>
</evidence>
<keyword evidence="3" id="KW-0813">Transport</keyword>
<accession>A0AAW0JYV1</accession>
<keyword evidence="3" id="KW-0906">Nuclear pore complex</keyword>
<dbReference type="SUPFAM" id="SSF56112">
    <property type="entry name" value="Protein kinase-like (PK-like)"/>
    <property type="match status" value="1"/>
</dbReference>
<comment type="function">
    <text evidence="3">Functions as a component of the nuclear pore complex (NPC).</text>
</comment>
<gene>
    <name evidence="6" type="primary">CRK25_57</name>
    <name evidence="6" type="ORF">CFP56_027193</name>
</gene>
<organism evidence="6 7">
    <name type="scientific">Quercus suber</name>
    <name type="common">Cork oak</name>
    <dbReference type="NCBI Taxonomy" id="58331"/>
    <lineage>
        <taxon>Eukaryota</taxon>
        <taxon>Viridiplantae</taxon>
        <taxon>Streptophyta</taxon>
        <taxon>Embryophyta</taxon>
        <taxon>Tracheophyta</taxon>
        <taxon>Spermatophyta</taxon>
        <taxon>Magnoliopsida</taxon>
        <taxon>eudicotyledons</taxon>
        <taxon>Gunneridae</taxon>
        <taxon>Pentapetalae</taxon>
        <taxon>rosids</taxon>
        <taxon>fabids</taxon>
        <taxon>Fagales</taxon>
        <taxon>Fagaceae</taxon>
        <taxon>Quercus</taxon>
    </lineage>
</organism>
<dbReference type="PANTHER" id="PTHR32099:SF31">
    <property type="entry name" value="PROTEIN KINASE DOMAIN-CONTAINING PROTEIN"/>
    <property type="match status" value="1"/>
</dbReference>
<dbReference type="Pfam" id="PF07575">
    <property type="entry name" value="Nucleopor_Nup85"/>
    <property type="match status" value="1"/>
</dbReference>
<dbReference type="Pfam" id="PF01657">
    <property type="entry name" value="Stress-antifung"/>
    <property type="match status" value="2"/>
</dbReference>
<dbReference type="InterPro" id="IPR011502">
    <property type="entry name" value="Nucleoporin_Nup85"/>
</dbReference>
<keyword evidence="3" id="KW-0811">Translocation</keyword>
<evidence type="ECO:0000256" key="3">
    <source>
        <dbReference type="RuleBase" id="RU365073"/>
    </source>
</evidence>
<comment type="caution">
    <text evidence="6">The sequence shown here is derived from an EMBL/GenBank/DDBJ whole genome shotgun (WGS) entry which is preliminary data.</text>
</comment>
<dbReference type="GO" id="GO:0015031">
    <property type="term" value="P:protein transport"/>
    <property type="evidence" value="ECO:0007669"/>
    <property type="project" value="UniProtKB-KW"/>
</dbReference>
<name>A0AAW0JYV1_QUESU</name>
<proteinExistence type="inferred from homology"/>
<evidence type="ECO:0000313" key="7">
    <source>
        <dbReference type="Proteomes" id="UP000237347"/>
    </source>
</evidence>
<comment type="subunit">
    <text evidence="3">Component of the nuclear pore complex (NPC).</text>
</comment>